<comment type="caution">
    <text evidence="1">The sequence shown here is derived from an EMBL/GenBank/DDBJ whole genome shotgun (WGS) entry which is preliminary data.</text>
</comment>
<dbReference type="AlphaFoldDB" id="A0A9D4QQ67"/>
<accession>A0A9D4QQ67</accession>
<evidence type="ECO:0000313" key="1">
    <source>
        <dbReference type="EMBL" id="KAH3839339.1"/>
    </source>
</evidence>
<reference evidence="1" key="2">
    <citation type="submission" date="2020-11" db="EMBL/GenBank/DDBJ databases">
        <authorList>
            <person name="McCartney M.A."/>
            <person name="Auch B."/>
            <person name="Kono T."/>
            <person name="Mallez S."/>
            <person name="Becker A."/>
            <person name="Gohl D.M."/>
            <person name="Silverstein K.A.T."/>
            <person name="Koren S."/>
            <person name="Bechman K.B."/>
            <person name="Herman A."/>
            <person name="Abrahante J.E."/>
            <person name="Garbe J."/>
        </authorList>
    </citation>
    <scope>NUCLEOTIDE SEQUENCE</scope>
    <source>
        <strain evidence="1">Duluth1</strain>
        <tissue evidence="1">Whole animal</tissue>
    </source>
</reference>
<gene>
    <name evidence="1" type="ORF">DPMN_112767</name>
</gene>
<reference evidence="1" key="1">
    <citation type="journal article" date="2019" name="bioRxiv">
        <title>The Genome of the Zebra Mussel, Dreissena polymorpha: A Resource for Invasive Species Research.</title>
        <authorList>
            <person name="McCartney M.A."/>
            <person name="Auch B."/>
            <person name="Kono T."/>
            <person name="Mallez S."/>
            <person name="Zhang Y."/>
            <person name="Obille A."/>
            <person name="Becker A."/>
            <person name="Abrahante J.E."/>
            <person name="Garbe J."/>
            <person name="Badalamenti J.P."/>
            <person name="Herman A."/>
            <person name="Mangelson H."/>
            <person name="Liachko I."/>
            <person name="Sullivan S."/>
            <person name="Sone E.D."/>
            <person name="Koren S."/>
            <person name="Silverstein K.A.T."/>
            <person name="Beckman K.B."/>
            <person name="Gohl D.M."/>
        </authorList>
    </citation>
    <scope>NUCLEOTIDE SEQUENCE</scope>
    <source>
        <strain evidence="1">Duluth1</strain>
        <tissue evidence="1">Whole animal</tissue>
    </source>
</reference>
<keyword evidence="2" id="KW-1185">Reference proteome</keyword>
<evidence type="ECO:0000313" key="2">
    <source>
        <dbReference type="Proteomes" id="UP000828390"/>
    </source>
</evidence>
<name>A0A9D4QQ67_DREPO</name>
<dbReference type="Proteomes" id="UP000828390">
    <property type="component" value="Unassembled WGS sequence"/>
</dbReference>
<protein>
    <submittedName>
        <fullName evidence="1">Uncharacterized protein</fullName>
    </submittedName>
</protein>
<sequence>MSLPGILGQDFMMQNIRSWNLETLQLCTKDGKTIYCYSGESTGSICRVSVKQNVDIPPRSCMLVPVSVSNAIDMHGAAFVDDLNGGNLKFLKGVINPNF</sequence>
<dbReference type="EMBL" id="JAIWYP010000004">
    <property type="protein sequence ID" value="KAH3839339.1"/>
    <property type="molecule type" value="Genomic_DNA"/>
</dbReference>
<proteinExistence type="predicted"/>
<organism evidence="1 2">
    <name type="scientific">Dreissena polymorpha</name>
    <name type="common">Zebra mussel</name>
    <name type="synonym">Mytilus polymorpha</name>
    <dbReference type="NCBI Taxonomy" id="45954"/>
    <lineage>
        <taxon>Eukaryota</taxon>
        <taxon>Metazoa</taxon>
        <taxon>Spiralia</taxon>
        <taxon>Lophotrochozoa</taxon>
        <taxon>Mollusca</taxon>
        <taxon>Bivalvia</taxon>
        <taxon>Autobranchia</taxon>
        <taxon>Heteroconchia</taxon>
        <taxon>Euheterodonta</taxon>
        <taxon>Imparidentia</taxon>
        <taxon>Neoheterodontei</taxon>
        <taxon>Myida</taxon>
        <taxon>Dreissenoidea</taxon>
        <taxon>Dreissenidae</taxon>
        <taxon>Dreissena</taxon>
    </lineage>
</organism>